<dbReference type="Gene3D" id="3.30.300.30">
    <property type="match status" value="1"/>
</dbReference>
<feature type="compositionally biased region" description="Polar residues" evidence="7">
    <location>
        <begin position="1"/>
        <end position="10"/>
    </location>
</feature>
<dbReference type="HAMAP" id="MF_01123">
    <property type="entry name" value="Ac_CoA_synth"/>
    <property type="match status" value="1"/>
</dbReference>
<keyword evidence="5 6" id="KW-0007">Acetylation</keyword>
<dbReference type="InterPro" id="IPR042099">
    <property type="entry name" value="ANL_N_sf"/>
</dbReference>
<gene>
    <name evidence="11" type="primary">acs</name>
    <name evidence="6" type="synonym">acsA</name>
    <name evidence="11" type="ORF">GC722_12990</name>
</gene>
<keyword evidence="3 6" id="KW-0547">Nucleotide-binding</keyword>
<dbReference type="AlphaFoldDB" id="A0A6A9UYJ9"/>
<evidence type="ECO:0000313" key="11">
    <source>
        <dbReference type="EMBL" id="MVA76932.1"/>
    </source>
</evidence>
<reference evidence="11 12" key="1">
    <citation type="submission" date="2019-12" db="EMBL/GenBank/DDBJ databases">
        <title>Auraticoccus cholistani sp. nov., an actinomycete isolated from soil of Cholistan desert.</title>
        <authorList>
            <person name="Cheema M.T."/>
        </authorList>
    </citation>
    <scope>NUCLEOTIDE SEQUENCE [LARGE SCALE GENOMIC DNA]</scope>
    <source>
        <strain evidence="11 12">F435</strain>
    </source>
</reference>
<dbReference type="GO" id="GO:0003987">
    <property type="term" value="F:acetate-CoA ligase activity"/>
    <property type="evidence" value="ECO:0007669"/>
    <property type="project" value="UniProtKB-UniRule"/>
</dbReference>
<dbReference type="NCBIfam" id="NF001208">
    <property type="entry name" value="PRK00174.1"/>
    <property type="match status" value="1"/>
</dbReference>
<feature type="binding site" evidence="6">
    <location>
        <position position="538"/>
    </location>
    <ligand>
        <name>Mg(2+)</name>
        <dbReference type="ChEBI" id="CHEBI:18420"/>
    </ligand>
</feature>
<feature type="binding site" evidence="6">
    <location>
        <begin position="412"/>
        <end position="417"/>
    </location>
    <ligand>
        <name>ATP</name>
        <dbReference type="ChEBI" id="CHEBI:30616"/>
    </ligand>
</feature>
<proteinExistence type="inferred from homology"/>
<dbReference type="GO" id="GO:0016208">
    <property type="term" value="F:AMP binding"/>
    <property type="evidence" value="ECO:0007669"/>
    <property type="project" value="InterPro"/>
</dbReference>
<comment type="PTM">
    <text evidence="6">Acetylated. Deacetylation by the SIR2-homolog deacetylase activates the enzyme.</text>
</comment>
<keyword evidence="4 6" id="KW-0067">ATP-binding</keyword>
<accession>A0A6A9UYJ9</accession>
<evidence type="ECO:0000259" key="8">
    <source>
        <dbReference type="Pfam" id="PF00501"/>
    </source>
</evidence>
<keyword evidence="6" id="KW-0460">Magnesium</keyword>
<dbReference type="GO" id="GO:0005829">
    <property type="term" value="C:cytosol"/>
    <property type="evidence" value="ECO:0007669"/>
    <property type="project" value="TreeGrafter"/>
</dbReference>
<dbReference type="EMBL" id="WPCU01000009">
    <property type="protein sequence ID" value="MVA76932.1"/>
    <property type="molecule type" value="Genomic_DNA"/>
</dbReference>
<sequence length="652" mass="71275">MTDTEWSNLSTEERRFPPPPELAASANVTAETYRVAAEDPDAFWAEQARRLSWGTEPTETLDWSNPPFAKWFADGTINAAYNCLDRHVEAGHGDRVAFHFEGEPGDSRSITYAELTREVCRAANALTSLGVQAGDRVAIYLPMIPEAVVAMLACARIGAPHVVVFGGFSADALSTRILDCGVEVVITADGGYRRGAPSALKPAVDQALQRCPDVRSVLVVQRTGQETAMVEGRDVWWHDALAAEPDTHTPQMFPAEHPLYVMYTSGSTGKPKGILHTTGGYLVGVSWTHWASFDLKAETDVFWTAADIGWVTGHSYLVYGPLSNGTTSVMYEGTPDTPHRGRWWEIVQKYRVTILYCAPTAIRTFMKWGAQIPAEFDLSSLRILGSVGEPINPEAYVWYRTHIGGDRTPVVDTWWQTETGMHMIAPMPGVTAGKPGAAMTPLPGVSIDVVDDEANPVANGHAGLLVITRPWPAMLRTLWGDDQRFIDTYWSRFEGLYFAGDGAKKDADGDLWLLGRVDDVMNVSGHRMSTTEIESSLVSHPKVAEAAVVGAADETTGQAIVAFVILRGDAEDAGDDVVTELRNHVARDIGPIAKPRQIMVVPELPKTRSGKIMRRLLRDIAEHRELGDVTTLTDSSVMDLIRSNLPSAPAED</sequence>
<evidence type="ECO:0000256" key="3">
    <source>
        <dbReference type="ARBA" id="ARBA00022741"/>
    </source>
</evidence>
<evidence type="ECO:0000259" key="9">
    <source>
        <dbReference type="Pfam" id="PF13193"/>
    </source>
</evidence>
<feature type="binding site" evidence="6">
    <location>
        <position position="540"/>
    </location>
    <ligand>
        <name>Mg(2+)</name>
        <dbReference type="ChEBI" id="CHEBI:18420"/>
    </ligand>
</feature>
<dbReference type="EC" id="6.2.1.1" evidence="6"/>
<feature type="binding site" evidence="6">
    <location>
        <position position="312"/>
    </location>
    <ligand>
        <name>CoA</name>
        <dbReference type="ChEBI" id="CHEBI:57287"/>
    </ligand>
</feature>
<dbReference type="SUPFAM" id="SSF56801">
    <property type="entry name" value="Acetyl-CoA synthetase-like"/>
    <property type="match status" value="1"/>
</dbReference>
<feature type="binding site" evidence="6">
    <location>
        <begin position="193"/>
        <end position="196"/>
    </location>
    <ligand>
        <name>CoA</name>
        <dbReference type="ChEBI" id="CHEBI:57287"/>
    </ligand>
</feature>
<dbReference type="GO" id="GO:0019427">
    <property type="term" value="P:acetyl-CoA biosynthetic process from acetate"/>
    <property type="evidence" value="ECO:0007669"/>
    <property type="project" value="UniProtKB-UniRule"/>
</dbReference>
<dbReference type="PROSITE" id="PS00455">
    <property type="entry name" value="AMP_BINDING"/>
    <property type="match status" value="1"/>
</dbReference>
<dbReference type="InterPro" id="IPR045851">
    <property type="entry name" value="AMP-bd_C_sf"/>
</dbReference>
<dbReference type="InterPro" id="IPR000873">
    <property type="entry name" value="AMP-dep_synth/lig_dom"/>
</dbReference>
<dbReference type="InterPro" id="IPR020845">
    <property type="entry name" value="AMP-binding_CS"/>
</dbReference>
<comment type="cofactor">
    <cofactor evidence="6">
        <name>Mg(2+)</name>
        <dbReference type="ChEBI" id="CHEBI:18420"/>
    </cofactor>
</comment>
<dbReference type="InterPro" id="IPR032387">
    <property type="entry name" value="ACAS_N"/>
</dbReference>
<dbReference type="GO" id="GO:0005524">
    <property type="term" value="F:ATP binding"/>
    <property type="evidence" value="ECO:0007669"/>
    <property type="project" value="UniProtKB-KW"/>
</dbReference>
<evidence type="ECO:0000256" key="5">
    <source>
        <dbReference type="ARBA" id="ARBA00022990"/>
    </source>
</evidence>
<name>A0A6A9UYJ9_9ACTN</name>
<feature type="modified residue" description="N6-acetyllysine" evidence="6">
    <location>
        <position position="611"/>
    </location>
</feature>
<feature type="binding site" evidence="6">
    <location>
        <position position="524"/>
    </location>
    <ligand>
        <name>CoA</name>
        <dbReference type="ChEBI" id="CHEBI:57287"/>
    </ligand>
</feature>
<dbReference type="Proteomes" id="UP000435304">
    <property type="component" value="Unassembled WGS sequence"/>
</dbReference>
<dbReference type="Pfam" id="PF16177">
    <property type="entry name" value="ACAS_N"/>
    <property type="match status" value="1"/>
</dbReference>
<feature type="binding site" evidence="6">
    <location>
        <position position="527"/>
    </location>
    <ligand>
        <name>ATP</name>
        <dbReference type="ChEBI" id="CHEBI:30616"/>
    </ligand>
</feature>
<comment type="caution">
    <text evidence="6">Lacks conserved residue(s) required for the propagation of feature annotation.</text>
</comment>
<feature type="domain" description="AMP-dependent synthetase/ligase" evidence="8">
    <location>
        <begin position="90"/>
        <end position="471"/>
    </location>
</feature>
<comment type="catalytic activity">
    <reaction evidence="6">
        <text>acetate + ATP + CoA = acetyl-CoA + AMP + diphosphate</text>
        <dbReference type="Rhea" id="RHEA:23176"/>
        <dbReference type="ChEBI" id="CHEBI:30089"/>
        <dbReference type="ChEBI" id="CHEBI:30616"/>
        <dbReference type="ChEBI" id="CHEBI:33019"/>
        <dbReference type="ChEBI" id="CHEBI:57287"/>
        <dbReference type="ChEBI" id="CHEBI:57288"/>
        <dbReference type="ChEBI" id="CHEBI:456215"/>
        <dbReference type="EC" id="6.2.1.1"/>
    </reaction>
</comment>
<feature type="binding site" evidence="6">
    <location>
        <position position="501"/>
    </location>
    <ligand>
        <name>ATP</name>
        <dbReference type="ChEBI" id="CHEBI:30616"/>
    </ligand>
</feature>
<dbReference type="InterPro" id="IPR011904">
    <property type="entry name" value="Ac_CoA_lig"/>
</dbReference>
<feature type="binding site" evidence="6">
    <location>
        <position position="543"/>
    </location>
    <ligand>
        <name>Mg(2+)</name>
        <dbReference type="ChEBI" id="CHEBI:18420"/>
    </ligand>
</feature>
<dbReference type="InterPro" id="IPR025110">
    <property type="entry name" value="AMP-bd_C"/>
</dbReference>
<comment type="similarity">
    <text evidence="1 6">Belongs to the ATP-dependent AMP-binding enzyme family.</text>
</comment>
<evidence type="ECO:0000256" key="2">
    <source>
        <dbReference type="ARBA" id="ARBA00022598"/>
    </source>
</evidence>
<feature type="binding site" evidence="6">
    <location>
        <position position="516"/>
    </location>
    <ligand>
        <name>ATP</name>
        <dbReference type="ChEBI" id="CHEBI:30616"/>
    </ligand>
</feature>
<dbReference type="Gene3D" id="3.40.50.12780">
    <property type="entry name" value="N-terminal domain of ligase-like"/>
    <property type="match status" value="1"/>
</dbReference>
<feature type="binding site" evidence="6">
    <location>
        <begin position="388"/>
        <end position="390"/>
    </location>
    <ligand>
        <name>ATP</name>
        <dbReference type="ChEBI" id="CHEBI:30616"/>
    </ligand>
</feature>
<dbReference type="CDD" id="cd05966">
    <property type="entry name" value="ACS"/>
    <property type="match status" value="1"/>
</dbReference>
<evidence type="ECO:0000256" key="7">
    <source>
        <dbReference type="SAM" id="MobiDB-lite"/>
    </source>
</evidence>
<keyword evidence="6" id="KW-0479">Metal-binding</keyword>
<dbReference type="PANTHER" id="PTHR24095:SF14">
    <property type="entry name" value="ACETYL-COENZYME A SYNTHETASE 1"/>
    <property type="match status" value="1"/>
</dbReference>
<dbReference type="GO" id="GO:0046872">
    <property type="term" value="F:metal ion binding"/>
    <property type="evidence" value="ECO:0007669"/>
    <property type="project" value="UniProtKB-KW"/>
</dbReference>
<feature type="region of interest" description="Disordered" evidence="7">
    <location>
        <begin position="1"/>
        <end position="22"/>
    </location>
</feature>
<evidence type="ECO:0000259" key="10">
    <source>
        <dbReference type="Pfam" id="PF16177"/>
    </source>
</evidence>
<organism evidence="11 12">
    <name type="scientific">Auraticoccus cholistanensis</name>
    <dbReference type="NCBI Taxonomy" id="2656650"/>
    <lineage>
        <taxon>Bacteria</taxon>
        <taxon>Bacillati</taxon>
        <taxon>Actinomycetota</taxon>
        <taxon>Actinomycetes</taxon>
        <taxon>Propionibacteriales</taxon>
        <taxon>Propionibacteriaceae</taxon>
        <taxon>Auraticoccus</taxon>
    </lineage>
</organism>
<evidence type="ECO:0000256" key="1">
    <source>
        <dbReference type="ARBA" id="ARBA00006432"/>
    </source>
</evidence>
<dbReference type="NCBIfam" id="TIGR02188">
    <property type="entry name" value="Ac_CoA_lig_AcsA"/>
    <property type="match status" value="1"/>
</dbReference>
<keyword evidence="2 6" id="KW-0436">Ligase</keyword>
<evidence type="ECO:0000256" key="4">
    <source>
        <dbReference type="ARBA" id="ARBA00022840"/>
    </source>
</evidence>
<dbReference type="Pfam" id="PF00501">
    <property type="entry name" value="AMP-binding"/>
    <property type="match status" value="1"/>
</dbReference>
<dbReference type="FunFam" id="3.40.50.12780:FF:000001">
    <property type="entry name" value="Acetyl-coenzyme A synthetase"/>
    <property type="match status" value="1"/>
</dbReference>
<evidence type="ECO:0000256" key="6">
    <source>
        <dbReference type="HAMAP-Rule" id="MF_01123"/>
    </source>
</evidence>
<dbReference type="PANTHER" id="PTHR24095">
    <property type="entry name" value="ACETYL-COENZYME A SYNTHETASE"/>
    <property type="match status" value="1"/>
</dbReference>
<dbReference type="Pfam" id="PF13193">
    <property type="entry name" value="AMP-binding_C"/>
    <property type="match status" value="1"/>
</dbReference>
<keyword evidence="12" id="KW-1185">Reference proteome</keyword>
<feature type="domain" description="AMP-binding enzyme C-terminal" evidence="9">
    <location>
        <begin position="532"/>
        <end position="611"/>
    </location>
</feature>
<protein>
    <recommendedName>
        <fullName evidence="6">Acetyl-coenzyme A synthetase</fullName>
        <shortName evidence="6">AcCoA synthetase</shortName>
        <shortName evidence="6">Acs</shortName>
        <ecNumber evidence="6">6.2.1.1</ecNumber>
    </recommendedName>
    <alternativeName>
        <fullName evidence="6">Acetate--CoA ligase</fullName>
    </alternativeName>
    <alternativeName>
        <fullName evidence="6">Acyl-activating enzyme</fullName>
    </alternativeName>
</protein>
<feature type="domain" description="Acetyl-coenzyme A synthetase N-terminal" evidence="10">
    <location>
        <begin position="31"/>
        <end position="83"/>
    </location>
</feature>
<comment type="function">
    <text evidence="6">Catalyzes the conversion of acetate into acetyl-CoA (AcCoA), an essential intermediate at the junction of anabolic and catabolic pathways. AcsA undergoes a two-step reaction. In the first half reaction, AcsA combines acetate with ATP to form acetyl-adenylate (AcAMP) intermediate. In the second half reaction, it can then transfer the acetyl group from AcAMP to the sulfhydryl group of CoA, forming the product AcCoA.</text>
</comment>
<evidence type="ECO:0000313" key="12">
    <source>
        <dbReference type="Proteomes" id="UP000435304"/>
    </source>
</evidence>
<dbReference type="RefSeq" id="WP_156610884.1">
    <property type="nucleotide sequence ID" value="NZ_WPCU01000009.1"/>
</dbReference>
<comment type="caution">
    <text evidence="11">The sequence shown here is derived from an EMBL/GenBank/DDBJ whole genome shotgun (WGS) entry which is preliminary data.</text>
</comment>